<sequence length="302" mass="33281">MSPAHGRVAEIHRRKITWLIHSDPDGLGTVALASMEDGTYLSSPFKLTMDKVPYYWNLTEVDHNIYTGPDKGWPTGITDNDWIHWGSHLREATPESCGILSTGAIGPYAYPEGAIYYTVDTPGQVTIMNHMDTDIYATVSGNTEDVAQFRWGPGLSRSWKRDKDESAHVSMVGSLDGQSAQVFTAYHGKILHIQKMPSEPVWQGIKSIPVEDAKYSPHEPGKEGYIGVQNDLAFQIYVAIFSSVHGGDTGGCTGQYAIKPNSKDSWYRTRSEIVFVSVGSSPGAPRAYIGRPGFILHIDTMQ</sequence>
<proteinExistence type="predicted"/>
<organism evidence="1 2">
    <name type="scientific">Ephemerocybe angulata</name>
    <dbReference type="NCBI Taxonomy" id="980116"/>
    <lineage>
        <taxon>Eukaryota</taxon>
        <taxon>Fungi</taxon>
        <taxon>Dikarya</taxon>
        <taxon>Basidiomycota</taxon>
        <taxon>Agaricomycotina</taxon>
        <taxon>Agaricomycetes</taxon>
        <taxon>Agaricomycetidae</taxon>
        <taxon>Agaricales</taxon>
        <taxon>Agaricineae</taxon>
        <taxon>Psathyrellaceae</taxon>
        <taxon>Ephemerocybe</taxon>
    </lineage>
</organism>
<dbReference type="Proteomes" id="UP000541558">
    <property type="component" value="Unassembled WGS sequence"/>
</dbReference>
<dbReference type="OrthoDB" id="3047832at2759"/>
<dbReference type="AlphaFoldDB" id="A0A8H5BTP4"/>
<protein>
    <submittedName>
        <fullName evidence="1">Uncharacterized protein</fullName>
    </submittedName>
</protein>
<comment type="caution">
    <text evidence="1">The sequence shown here is derived from an EMBL/GenBank/DDBJ whole genome shotgun (WGS) entry which is preliminary data.</text>
</comment>
<accession>A0A8H5BTP4</accession>
<gene>
    <name evidence="1" type="ORF">D9611_013850</name>
</gene>
<keyword evidence="2" id="KW-1185">Reference proteome</keyword>
<evidence type="ECO:0000313" key="1">
    <source>
        <dbReference type="EMBL" id="KAF5329046.1"/>
    </source>
</evidence>
<evidence type="ECO:0000313" key="2">
    <source>
        <dbReference type="Proteomes" id="UP000541558"/>
    </source>
</evidence>
<dbReference type="EMBL" id="JAACJK010000123">
    <property type="protein sequence ID" value="KAF5329046.1"/>
    <property type="molecule type" value="Genomic_DNA"/>
</dbReference>
<reference evidence="1 2" key="1">
    <citation type="journal article" date="2020" name="ISME J.">
        <title>Uncovering the hidden diversity of litter-decomposition mechanisms in mushroom-forming fungi.</title>
        <authorList>
            <person name="Floudas D."/>
            <person name="Bentzer J."/>
            <person name="Ahren D."/>
            <person name="Johansson T."/>
            <person name="Persson P."/>
            <person name="Tunlid A."/>
        </authorList>
    </citation>
    <scope>NUCLEOTIDE SEQUENCE [LARGE SCALE GENOMIC DNA]</scope>
    <source>
        <strain evidence="1 2">CBS 175.51</strain>
    </source>
</reference>
<name>A0A8H5BTP4_9AGAR</name>